<dbReference type="Proteomes" id="UP001165101">
    <property type="component" value="Unassembled WGS sequence"/>
</dbReference>
<protein>
    <submittedName>
        <fullName evidence="1">Unnamed protein product</fullName>
    </submittedName>
</protein>
<keyword evidence="2" id="KW-1185">Reference proteome</keyword>
<proteinExistence type="predicted"/>
<name>A0ACB5TDR4_CANBO</name>
<accession>A0ACB5TDR4</accession>
<organism evidence="1 2">
    <name type="scientific">Candida boidinii</name>
    <name type="common">Yeast</name>
    <dbReference type="NCBI Taxonomy" id="5477"/>
    <lineage>
        <taxon>Eukaryota</taxon>
        <taxon>Fungi</taxon>
        <taxon>Dikarya</taxon>
        <taxon>Ascomycota</taxon>
        <taxon>Saccharomycotina</taxon>
        <taxon>Pichiomycetes</taxon>
        <taxon>Pichiales</taxon>
        <taxon>Pichiaceae</taxon>
        <taxon>Ogataea</taxon>
        <taxon>Ogataea/Candida clade</taxon>
    </lineage>
</organism>
<gene>
    <name evidence="1" type="ORF">Cboi01_000006700</name>
</gene>
<evidence type="ECO:0000313" key="1">
    <source>
        <dbReference type="EMBL" id="GME86885.1"/>
    </source>
</evidence>
<sequence>MVSGLDAADFTKDWNDEFQNVRELPNSNIQDRIIREKILNKTSYDFTNAAVKGAMAIVRGEIEPFEPTDDPEHFIYLRNGIFYSYSVDNGTFESTGGNEAARYTASKDLTGVRCLNRLDTKGVHHILTTIVDYCGKRIVAQAPVPGIFNESPLPEQPEGEEEEQAQEPEIAQKIIYGYSVDGDDVNADEDLNKKFKNISNALHLKSHKYWNKSGSKSVDLISSGETKGIKGTDGRDYIIDLYRTTPLDIEFIEANYKESDETSYPHRETTIRHEAVEEWWRRQVGIKFKQETEKFEKDIAERKAKGEEIDESEKPTIAIEEGAYSLNPDAFDLSKDVAPSKEDAETLASDEKDVREVSKFITEILIPEFFTDYETGNVIPADGKQLSSNLHGHGINIRYLGQIAKIALDRKEKALARREKSATEIEKKNTEILEKRKQREEDAEKRIKEAFEEAAKKAKEEGATEEAIKTKAQTAATEVSKKISSEVEEDEKAEEAAAENETKTEDVASIDSLLTILYNLSVQDMVARAVKHVLNRLVVDTPLCFVPHVIAHIHNALLGQVEEFQIDEVILEAYPEANLDALKLSKESVIDIIEKEVYIRFRYQLPSAWNTEIVRPVSLLREIALKYGIQWTDRKFYFSKEEIDAQVALFEKQQAAEESESKKSHKSKKNSKATKESIESVSKSTFVPEDILTIVPVVKDSIYGSTLVEEIWEAARIRVNNNEIEEGLSIFQECISIYEQVYGTLHPATAKAYNSLAQIYADLKHYPESCAYARKAYRIYERTTGIDSVDSFGALSKIAYGESQNQSPYNSIQCYKHLIDLYSNIYGDDHPTIVTCLTSIAISLQNYQLVNESLKVFEIAVAAAEKTYGKDSQMVAYVRYQYAHAYASNSQLNNSVKEMQAAFEIFKNELGLSDSTTKRTEKWYTSLERYVTITARQEKMLKEAEAARLKEERKEAAAAVSATVASTKSNGKGKKSKKDISPDPEISKQSVDDIMKFIEGGNTPSKKKSGKKNGKK</sequence>
<evidence type="ECO:0000313" key="2">
    <source>
        <dbReference type="Proteomes" id="UP001165101"/>
    </source>
</evidence>
<comment type="caution">
    <text evidence="1">The sequence shown here is derived from an EMBL/GenBank/DDBJ whole genome shotgun (WGS) entry which is preliminary data.</text>
</comment>
<reference evidence="1" key="1">
    <citation type="submission" date="2023-04" db="EMBL/GenBank/DDBJ databases">
        <title>Candida boidinii NBRC 1967.</title>
        <authorList>
            <person name="Ichikawa N."/>
            <person name="Sato H."/>
            <person name="Tonouchi N."/>
        </authorList>
    </citation>
    <scope>NUCLEOTIDE SEQUENCE</scope>
    <source>
        <strain evidence="1">NBRC 1967</strain>
    </source>
</reference>
<dbReference type="EMBL" id="BSXV01000014">
    <property type="protein sequence ID" value="GME86885.1"/>
    <property type="molecule type" value="Genomic_DNA"/>
</dbReference>